<dbReference type="Proteomes" id="UP000199657">
    <property type="component" value="Unassembled WGS sequence"/>
</dbReference>
<dbReference type="AlphaFoldDB" id="A0A1H8RHW4"/>
<sequence>MEIDEEKIDEAVLALLYLTLHDGGRAWKSFDWDAMNRLHEKGLIENPVGKAKSVLFTEDGLKESERLFQKLFAKDS</sequence>
<accession>A0A1H8RHW4</accession>
<dbReference type="OrthoDB" id="8912983at2"/>
<keyword evidence="3" id="KW-1185">Reference proteome</keyword>
<evidence type="ECO:0000313" key="2">
    <source>
        <dbReference type="EMBL" id="SEO65734.1"/>
    </source>
</evidence>
<proteinExistence type="predicted"/>
<name>A0A1H8RHW4_9GAMM</name>
<dbReference type="EMBL" id="FOEG01000002">
    <property type="protein sequence ID" value="SEO65734.1"/>
    <property type="molecule type" value="Genomic_DNA"/>
</dbReference>
<feature type="domain" description="DUF6429" evidence="1">
    <location>
        <begin position="4"/>
        <end position="74"/>
    </location>
</feature>
<evidence type="ECO:0000313" key="3">
    <source>
        <dbReference type="Proteomes" id="UP000199657"/>
    </source>
</evidence>
<dbReference type="STRING" id="406100.SAMN04488052_10223"/>
<dbReference type="RefSeq" id="WP_091640469.1">
    <property type="nucleotide sequence ID" value="NZ_FOEG01000002.1"/>
</dbReference>
<dbReference type="Pfam" id="PF20008">
    <property type="entry name" value="DUF6429"/>
    <property type="match status" value="1"/>
</dbReference>
<gene>
    <name evidence="2" type="ORF">SAMN04488052_10223</name>
</gene>
<organism evidence="2 3">
    <name type="scientific">Aquisalimonas asiatica</name>
    <dbReference type="NCBI Taxonomy" id="406100"/>
    <lineage>
        <taxon>Bacteria</taxon>
        <taxon>Pseudomonadati</taxon>
        <taxon>Pseudomonadota</taxon>
        <taxon>Gammaproteobacteria</taxon>
        <taxon>Chromatiales</taxon>
        <taxon>Ectothiorhodospiraceae</taxon>
        <taxon>Aquisalimonas</taxon>
    </lineage>
</organism>
<evidence type="ECO:0000259" key="1">
    <source>
        <dbReference type="Pfam" id="PF20008"/>
    </source>
</evidence>
<reference evidence="2 3" key="1">
    <citation type="submission" date="2016-10" db="EMBL/GenBank/DDBJ databases">
        <authorList>
            <person name="de Groot N.N."/>
        </authorList>
    </citation>
    <scope>NUCLEOTIDE SEQUENCE [LARGE SCALE GENOMIC DNA]</scope>
    <source>
        <strain evidence="2 3">CGMCC 1.6291</strain>
    </source>
</reference>
<dbReference type="InterPro" id="IPR045489">
    <property type="entry name" value="DUF6429"/>
</dbReference>
<protein>
    <recommendedName>
        <fullName evidence="1">DUF6429 domain-containing protein</fullName>
    </recommendedName>
</protein>
<dbReference type="GeneID" id="94725692"/>